<dbReference type="AlphaFoldDB" id="A0A975J1A7"/>
<keyword evidence="4" id="KW-1185">Reference proteome</keyword>
<proteinExistence type="predicted"/>
<accession>A0A975J1A7</accession>
<dbReference type="KEGG" id="lamb:KBB96_04515"/>
<evidence type="ECO:0000313" key="3">
    <source>
        <dbReference type="EMBL" id="QUE52157.1"/>
    </source>
</evidence>
<reference evidence="3" key="1">
    <citation type="submission" date="2021-04" db="EMBL/GenBank/DDBJ databases">
        <title>Luteolibacter sp. 32A isolated from the skin of an Anderson's salamander (Ambystoma andersonii).</title>
        <authorList>
            <person name="Spergser J."/>
            <person name="Busse H.-J."/>
        </authorList>
    </citation>
    <scope>NUCLEOTIDE SEQUENCE</scope>
    <source>
        <strain evidence="3">32A</strain>
    </source>
</reference>
<dbReference type="Pfam" id="PF08867">
    <property type="entry name" value="FRG"/>
    <property type="match status" value="1"/>
</dbReference>
<feature type="domain" description="FRG" evidence="2">
    <location>
        <begin position="54"/>
        <end position="158"/>
    </location>
</feature>
<dbReference type="Proteomes" id="UP000676169">
    <property type="component" value="Chromosome"/>
</dbReference>
<organism evidence="3 4">
    <name type="scientific">Luteolibacter ambystomatis</name>
    <dbReference type="NCBI Taxonomy" id="2824561"/>
    <lineage>
        <taxon>Bacteria</taxon>
        <taxon>Pseudomonadati</taxon>
        <taxon>Verrucomicrobiota</taxon>
        <taxon>Verrucomicrobiia</taxon>
        <taxon>Verrucomicrobiales</taxon>
        <taxon>Verrucomicrobiaceae</taxon>
        <taxon>Luteolibacter</taxon>
    </lineage>
</organism>
<evidence type="ECO:0000313" key="4">
    <source>
        <dbReference type="Proteomes" id="UP000676169"/>
    </source>
</evidence>
<protein>
    <submittedName>
        <fullName evidence="3">FRG domain-containing protein</fullName>
    </submittedName>
</protein>
<dbReference type="SMART" id="SM00901">
    <property type="entry name" value="FRG"/>
    <property type="match status" value="1"/>
</dbReference>
<evidence type="ECO:0000259" key="2">
    <source>
        <dbReference type="SMART" id="SM00901"/>
    </source>
</evidence>
<sequence length="340" mass="39232">MDKSTKILLPRSSESTNFDPGPWKEVSRSNGIRTVEAGDFSAFFEFVNRGFGDTDTEHLWRGQKDSSWEILSSLGRAGKDANLILHRYRDAVARCNHVEYKIDGADEAAEMAKLRLWSLGQHHGLTTPLIDWTTYPYVALFFAFVEPDDSVESRSVFAINWGSVGISNFSIQSKKPDLFKERLNSPPYTKDFQEELFRKYGNNFRDEDRWMIEKSEISQTAREKIINWERTRQKKQTLGLYTPRTNENPRIHSQGGRHIYTPDNISIESWINQCASDDEVTIFGNILTKVNMPNSQRPEVLKCLNRMNINYLNLFPDLDGAARHCNLDLIGSRMFGIRDY</sequence>
<dbReference type="EMBL" id="CP073100">
    <property type="protein sequence ID" value="QUE52157.1"/>
    <property type="molecule type" value="Genomic_DNA"/>
</dbReference>
<name>A0A975J1A7_9BACT</name>
<dbReference type="InterPro" id="IPR014966">
    <property type="entry name" value="FRG-dom"/>
</dbReference>
<evidence type="ECO:0000256" key="1">
    <source>
        <dbReference type="SAM" id="MobiDB-lite"/>
    </source>
</evidence>
<feature type="region of interest" description="Disordered" evidence="1">
    <location>
        <begin position="1"/>
        <end position="21"/>
    </location>
</feature>
<dbReference type="RefSeq" id="WP_211632791.1">
    <property type="nucleotide sequence ID" value="NZ_CP073100.1"/>
</dbReference>
<gene>
    <name evidence="3" type="ORF">KBB96_04515</name>
</gene>